<dbReference type="Gene3D" id="3.40.30.10">
    <property type="entry name" value="Glutaredoxin"/>
    <property type="match status" value="1"/>
</dbReference>
<dbReference type="EMBL" id="CP136051">
    <property type="protein sequence ID" value="WOK04669.1"/>
    <property type="molecule type" value="Genomic_DNA"/>
</dbReference>
<dbReference type="PANTHER" id="PTHR13887">
    <property type="entry name" value="GLUTATHIONE S-TRANSFERASE KAPPA"/>
    <property type="match status" value="1"/>
</dbReference>
<dbReference type="RefSeq" id="WP_317487470.1">
    <property type="nucleotide sequence ID" value="NZ_CP136051.1"/>
</dbReference>
<proteinExistence type="predicted"/>
<name>A0ABZ0IHZ9_9BACT</name>
<protein>
    <submittedName>
        <fullName evidence="1">DsbA family protein</fullName>
    </submittedName>
</protein>
<dbReference type="SUPFAM" id="SSF52833">
    <property type="entry name" value="Thioredoxin-like"/>
    <property type="match status" value="1"/>
</dbReference>
<dbReference type="Pfam" id="PF13743">
    <property type="entry name" value="Thioredoxin_5"/>
    <property type="match status" value="1"/>
</dbReference>
<dbReference type="CDD" id="cd03025">
    <property type="entry name" value="DsbA_FrnE_like"/>
    <property type="match status" value="1"/>
</dbReference>
<reference evidence="1 2" key="1">
    <citation type="journal article" date="2023" name="Microbiol. Resour. Announc.">
        <title>Complete Genome Sequence of Imperialibacter roseus strain P4T.</title>
        <authorList>
            <person name="Tizabi D.R."/>
            <person name="Bachvaroff T."/>
            <person name="Hill R.T."/>
        </authorList>
    </citation>
    <scope>NUCLEOTIDE SEQUENCE [LARGE SCALE GENOMIC DNA]</scope>
    <source>
        <strain evidence="1 2">P4T</strain>
    </source>
</reference>
<evidence type="ECO:0000313" key="2">
    <source>
        <dbReference type="Proteomes" id="UP001302349"/>
    </source>
</evidence>
<dbReference type="InterPro" id="IPR036249">
    <property type="entry name" value="Thioredoxin-like_sf"/>
</dbReference>
<sequence>MKKDTIIYIFDPLCGWCYGFSGTIVDLFNKRKEDFDFEVVVGGMITGTRIAPFSTMHGYVSSAYKRVEEMTGAKFGEPYLNELLPSGALMNSEPPSRAVVTFRSFLPDQVVPFAHALQKKQYLEGRDFADNTVHEELAVQFGLDPKAFIEKFESEEMKYQTTQDFQWSNSAGVKGFPTVVLKNDQGYYLISNGFRPLDEVEKVIETIQGMAKEA</sequence>
<evidence type="ECO:0000313" key="1">
    <source>
        <dbReference type="EMBL" id="WOK04669.1"/>
    </source>
</evidence>
<organism evidence="1 2">
    <name type="scientific">Imperialibacter roseus</name>
    <dbReference type="NCBI Taxonomy" id="1324217"/>
    <lineage>
        <taxon>Bacteria</taxon>
        <taxon>Pseudomonadati</taxon>
        <taxon>Bacteroidota</taxon>
        <taxon>Cytophagia</taxon>
        <taxon>Cytophagales</taxon>
        <taxon>Flammeovirgaceae</taxon>
        <taxon>Imperialibacter</taxon>
    </lineage>
</organism>
<accession>A0ABZ0IHZ9</accession>
<dbReference type="Gene3D" id="1.10.472.60">
    <property type="entry name" value="putative protein disulfide isomerase domain"/>
    <property type="match status" value="1"/>
</dbReference>
<keyword evidence="2" id="KW-1185">Reference proteome</keyword>
<dbReference type="Proteomes" id="UP001302349">
    <property type="component" value="Chromosome"/>
</dbReference>
<gene>
    <name evidence="1" type="ORF">RT717_16435</name>
</gene>
<dbReference type="PANTHER" id="PTHR13887:SF54">
    <property type="entry name" value="DSBA FAMILY PROTEIN"/>
    <property type="match status" value="1"/>
</dbReference>